<proteinExistence type="predicted"/>
<dbReference type="OrthoDB" id="9792554at2"/>
<sequence>MTTAITDSFTQDHHRCDRLLAQAERRVAAGDWPAAATAVADLGAAMEHHFALEEGILFPELAQVFRVAENPIEIMVAEHAQLRALLTDLHQAAAERAQADALGVLETLHLLVQQHNYKEEGVLYPMADGALPERGAAIAALLAGD</sequence>
<name>A0A2K8U4A1_9GAMM</name>
<dbReference type="InterPro" id="IPR012312">
    <property type="entry name" value="Hemerythrin-like"/>
</dbReference>
<dbReference type="AlphaFoldDB" id="A0A2K8U4A1"/>
<dbReference type="KEGG" id="tsy:THSYN_04950"/>
<keyword evidence="3" id="KW-1185">Reference proteome</keyword>
<gene>
    <name evidence="2" type="ORF">THSYN_04950</name>
</gene>
<dbReference type="EMBL" id="CP020370">
    <property type="protein sequence ID" value="AUB80365.1"/>
    <property type="molecule type" value="Genomic_DNA"/>
</dbReference>
<evidence type="ECO:0000313" key="3">
    <source>
        <dbReference type="Proteomes" id="UP000232638"/>
    </source>
</evidence>
<dbReference type="Pfam" id="PF01814">
    <property type="entry name" value="Hemerythrin"/>
    <property type="match status" value="1"/>
</dbReference>
<evidence type="ECO:0000259" key="1">
    <source>
        <dbReference type="Pfam" id="PF01814"/>
    </source>
</evidence>
<dbReference type="Gene3D" id="1.20.120.520">
    <property type="entry name" value="nmb1532 protein domain like"/>
    <property type="match status" value="1"/>
</dbReference>
<organism evidence="2 3">
    <name type="scientific">Candidatus Thiodictyon syntrophicum</name>
    <dbReference type="NCBI Taxonomy" id="1166950"/>
    <lineage>
        <taxon>Bacteria</taxon>
        <taxon>Pseudomonadati</taxon>
        <taxon>Pseudomonadota</taxon>
        <taxon>Gammaproteobacteria</taxon>
        <taxon>Chromatiales</taxon>
        <taxon>Chromatiaceae</taxon>
        <taxon>Thiodictyon</taxon>
    </lineage>
</organism>
<dbReference type="Proteomes" id="UP000232638">
    <property type="component" value="Chromosome"/>
</dbReference>
<feature type="domain" description="Hemerythrin-like" evidence="1">
    <location>
        <begin position="5"/>
        <end position="127"/>
    </location>
</feature>
<evidence type="ECO:0000313" key="2">
    <source>
        <dbReference type="EMBL" id="AUB80365.1"/>
    </source>
</evidence>
<reference evidence="2 3" key="1">
    <citation type="submission" date="2017-03" db="EMBL/GenBank/DDBJ databases">
        <title>Complete genome sequence of Candidatus 'Thiodictyon syntrophicum' sp. nov. strain Cad16T, a photolithoautotroph purple sulfur bacterium isolated from an alpine meromictic lake.</title>
        <authorList>
            <person name="Luedin S.M."/>
            <person name="Pothier J.F."/>
            <person name="Danza F."/>
            <person name="Storelli N."/>
            <person name="Wittwer M."/>
            <person name="Tonolla M."/>
        </authorList>
    </citation>
    <scope>NUCLEOTIDE SEQUENCE [LARGE SCALE GENOMIC DNA]</scope>
    <source>
        <strain evidence="2 3">Cad16T</strain>
    </source>
</reference>
<accession>A0A2K8U4A1</accession>
<dbReference type="RefSeq" id="WP_100918164.1">
    <property type="nucleotide sequence ID" value="NZ_CP020370.1"/>
</dbReference>
<protein>
    <submittedName>
        <fullName evidence="2">Hemerythrin</fullName>
    </submittedName>
</protein>